<reference evidence="1 2" key="1">
    <citation type="journal article" date="2023" name="G3 (Bethesda)">
        <title>A chromosome-length genome assembly and annotation of blackberry (Rubus argutus, cv. 'Hillquist').</title>
        <authorList>
            <person name="Bruna T."/>
            <person name="Aryal R."/>
            <person name="Dudchenko O."/>
            <person name="Sargent D.J."/>
            <person name="Mead D."/>
            <person name="Buti M."/>
            <person name="Cavallini A."/>
            <person name="Hytonen T."/>
            <person name="Andres J."/>
            <person name="Pham M."/>
            <person name="Weisz D."/>
            <person name="Mascagni F."/>
            <person name="Usai G."/>
            <person name="Natali L."/>
            <person name="Bassil N."/>
            <person name="Fernandez G.E."/>
            <person name="Lomsadze A."/>
            <person name="Armour M."/>
            <person name="Olukolu B."/>
            <person name="Poorten T."/>
            <person name="Britton C."/>
            <person name="Davik J."/>
            <person name="Ashrafi H."/>
            <person name="Aiden E.L."/>
            <person name="Borodovsky M."/>
            <person name="Worthington M."/>
        </authorList>
    </citation>
    <scope>NUCLEOTIDE SEQUENCE [LARGE SCALE GENOMIC DNA]</scope>
    <source>
        <strain evidence="1">PI 553951</strain>
    </source>
</reference>
<dbReference type="Proteomes" id="UP001457282">
    <property type="component" value="Unassembled WGS sequence"/>
</dbReference>
<organism evidence="1 2">
    <name type="scientific">Rubus argutus</name>
    <name type="common">Southern blackberry</name>
    <dbReference type="NCBI Taxonomy" id="59490"/>
    <lineage>
        <taxon>Eukaryota</taxon>
        <taxon>Viridiplantae</taxon>
        <taxon>Streptophyta</taxon>
        <taxon>Embryophyta</taxon>
        <taxon>Tracheophyta</taxon>
        <taxon>Spermatophyta</taxon>
        <taxon>Magnoliopsida</taxon>
        <taxon>eudicotyledons</taxon>
        <taxon>Gunneridae</taxon>
        <taxon>Pentapetalae</taxon>
        <taxon>rosids</taxon>
        <taxon>fabids</taxon>
        <taxon>Rosales</taxon>
        <taxon>Rosaceae</taxon>
        <taxon>Rosoideae</taxon>
        <taxon>Rosoideae incertae sedis</taxon>
        <taxon>Rubus</taxon>
    </lineage>
</organism>
<dbReference type="EMBL" id="JBEDUW010000004">
    <property type="protein sequence ID" value="KAK9931601.1"/>
    <property type="molecule type" value="Genomic_DNA"/>
</dbReference>
<evidence type="ECO:0000313" key="1">
    <source>
        <dbReference type="EMBL" id="KAK9931601.1"/>
    </source>
</evidence>
<protein>
    <submittedName>
        <fullName evidence="1">Uncharacterized protein</fullName>
    </submittedName>
</protein>
<dbReference type="AlphaFoldDB" id="A0AAW1X647"/>
<name>A0AAW1X647_RUBAR</name>
<evidence type="ECO:0000313" key="2">
    <source>
        <dbReference type="Proteomes" id="UP001457282"/>
    </source>
</evidence>
<keyword evidence="2" id="KW-1185">Reference proteome</keyword>
<sequence>MQRFTKNKFLEKVEKNPTLVNFHVRNLEYYIPLPRPQENGRLGSMYDLIGNGKPSEGSYRVFVQLKSDNLWYELRCKIFVLSKPCLKTLPFPRLMCRYISNSSSKIREI</sequence>
<comment type="caution">
    <text evidence="1">The sequence shown here is derived from an EMBL/GenBank/DDBJ whole genome shotgun (WGS) entry which is preliminary data.</text>
</comment>
<gene>
    <name evidence="1" type="ORF">M0R45_018873</name>
</gene>
<proteinExistence type="predicted"/>
<accession>A0AAW1X647</accession>